<dbReference type="GeneID" id="92033952"/>
<name>A0ABR1LG52_9PEZI</name>
<sequence length="382" mass="41665">MSSAGDFHALLRFLTQEAKVPLSAAMNKVQELQKAGLSSSTDISKGKVETLQNVFQDEKLAKQVLNAAKRVSKKRTSLVDHGASKKAKVEHAPDTPAAVEASLELPEPVTDEEELRNTVLVTNRAPLLLAFAVQLLNYTKPDQPPSSRLSLAQAVVSANSQTKAQSLGLDNGKTAEQEGWGEGQPTAKVMGREIRVMKREGYEWRSEDDRQGKANTTQDSEAQVAKQEGFADAKVEAVPQVEENASTYEPPLWGVDLEALRKLGSSKKAPSNPSGLPIHNAESARAYLLKSFDSLHVREKKNPGKQSAVSKQAEKDHNLGLLLGALDLLLQSWAKTLNKEDLDKRAWNWYVNVRPEVSGGVAGWGQKNEVKLAALLDLRKPG</sequence>
<feature type="region of interest" description="Disordered" evidence="1">
    <location>
        <begin position="201"/>
        <end position="221"/>
    </location>
</feature>
<protein>
    <submittedName>
        <fullName evidence="2">Uncharacterized protein</fullName>
    </submittedName>
</protein>
<comment type="caution">
    <text evidence="2">The sequence shown here is derived from an EMBL/GenBank/DDBJ whole genome shotgun (WGS) entry which is preliminary data.</text>
</comment>
<feature type="compositionally biased region" description="Basic and acidic residues" evidence="1">
    <location>
        <begin position="201"/>
        <end position="212"/>
    </location>
</feature>
<dbReference type="EMBL" id="JBBPEH010000009">
    <property type="protein sequence ID" value="KAK7534191.1"/>
    <property type="molecule type" value="Genomic_DNA"/>
</dbReference>
<accession>A0ABR1LG52</accession>
<reference evidence="2 3" key="1">
    <citation type="submission" date="2024-04" db="EMBL/GenBank/DDBJ databases">
        <title>Phyllosticta paracitricarpa is synonymous to the EU quarantine fungus P. citricarpa based on phylogenomic analyses.</title>
        <authorList>
            <consortium name="Lawrence Berkeley National Laboratory"/>
            <person name="Van ingen-buijs V.A."/>
            <person name="Van westerhoven A.C."/>
            <person name="Haridas S."/>
            <person name="Skiadas P."/>
            <person name="Martin F."/>
            <person name="Groenewald J.Z."/>
            <person name="Crous P.W."/>
            <person name="Seidl M.F."/>
        </authorList>
    </citation>
    <scope>NUCLEOTIDE SEQUENCE [LARGE SCALE GENOMIC DNA]</scope>
    <source>
        <strain evidence="2 3">CPC 17464</strain>
    </source>
</reference>
<gene>
    <name evidence="2" type="ORF">J3D65DRAFT_632700</name>
</gene>
<evidence type="ECO:0000313" key="2">
    <source>
        <dbReference type="EMBL" id="KAK7534191.1"/>
    </source>
</evidence>
<evidence type="ECO:0000256" key="1">
    <source>
        <dbReference type="SAM" id="MobiDB-lite"/>
    </source>
</evidence>
<organism evidence="2 3">
    <name type="scientific">Phyllosticta citribraziliensis</name>
    <dbReference type="NCBI Taxonomy" id="989973"/>
    <lineage>
        <taxon>Eukaryota</taxon>
        <taxon>Fungi</taxon>
        <taxon>Dikarya</taxon>
        <taxon>Ascomycota</taxon>
        <taxon>Pezizomycotina</taxon>
        <taxon>Dothideomycetes</taxon>
        <taxon>Dothideomycetes incertae sedis</taxon>
        <taxon>Botryosphaeriales</taxon>
        <taxon>Phyllostictaceae</taxon>
        <taxon>Phyllosticta</taxon>
    </lineage>
</organism>
<proteinExistence type="predicted"/>
<dbReference type="RefSeq" id="XP_066653230.1">
    <property type="nucleotide sequence ID" value="XM_066801046.1"/>
</dbReference>
<dbReference type="Proteomes" id="UP001360953">
    <property type="component" value="Unassembled WGS sequence"/>
</dbReference>
<evidence type="ECO:0000313" key="3">
    <source>
        <dbReference type="Proteomes" id="UP001360953"/>
    </source>
</evidence>
<keyword evidence="3" id="KW-1185">Reference proteome</keyword>